<name>A0AAW0Y6Z8_CHEQU</name>
<dbReference type="Gene3D" id="3.20.20.140">
    <property type="entry name" value="Metal-dependent hydrolases"/>
    <property type="match status" value="2"/>
</dbReference>
<dbReference type="Proteomes" id="UP001445076">
    <property type="component" value="Unassembled WGS sequence"/>
</dbReference>
<sequence length="513" mass="58989">MSYRGEASLANSTREADGKLYTLYPRPGSESPVFIHEGFSVDTALKDIEAMIEANDTPRPNKISAPYEVPQFPIEQIEDKLTFHRHLSVLAVERTSRFEPSETCLDDEDTKGFEVDETDSVPHYQRVFISGEESTRYLLDNLITNMPVEDISKSSKLLIEALRLREKYMAWAVQSFPSVTARFLREAGMEDPMGQGLRYAGACSDPKSLEGIASGQLSCIRLEPSASLLIIRRDHPIDPPRKEVSPWKTDVPENCGYQFHMLDGVFQIYPNDEAVQRNEPLPYNYPDLSRYIQDMNLLCALIANGPVKSFCYRRLQYLSSKFQLHVLLNEMRELAAQKAVPHRDFYNIRKVDTHIHAASCMNQKHLLRFIKKAVKTQPDEIVCCNKGEKMSLAQVFASMNLTAYDLSVDMLDVHADRNTFHRFDKFNAKYNPVGESRLREAFLKTDNYLNGRYFGHIIKEVMFDLEEGKYQNAELRLSVYGKSADEWDKLARWAVKHNVHSENVRWLIQVPRL</sequence>
<protein>
    <recommendedName>
        <fullName evidence="4">AMP deaminase</fullName>
    </recommendedName>
</protein>
<dbReference type="InterPro" id="IPR032466">
    <property type="entry name" value="Metal_Hydrolase"/>
</dbReference>
<dbReference type="GO" id="GO:0032264">
    <property type="term" value="P:IMP salvage"/>
    <property type="evidence" value="ECO:0007669"/>
    <property type="project" value="InterPro"/>
</dbReference>
<dbReference type="SUPFAM" id="SSF51556">
    <property type="entry name" value="Metallo-dependent hydrolases"/>
    <property type="match status" value="1"/>
</dbReference>
<dbReference type="InterPro" id="IPR006329">
    <property type="entry name" value="AMPD"/>
</dbReference>
<dbReference type="AlphaFoldDB" id="A0AAW0Y6Z8"/>
<evidence type="ECO:0000313" key="3">
    <source>
        <dbReference type="Proteomes" id="UP001445076"/>
    </source>
</evidence>
<dbReference type="GO" id="GO:0005829">
    <property type="term" value="C:cytosol"/>
    <property type="evidence" value="ECO:0007669"/>
    <property type="project" value="TreeGrafter"/>
</dbReference>
<evidence type="ECO:0000256" key="1">
    <source>
        <dbReference type="ARBA" id="ARBA00006676"/>
    </source>
</evidence>
<reference evidence="2 3" key="1">
    <citation type="journal article" date="2024" name="BMC Genomics">
        <title>Genome assembly of redclaw crayfish (Cherax quadricarinatus) provides insights into its immune adaptation and hypoxia tolerance.</title>
        <authorList>
            <person name="Liu Z."/>
            <person name="Zheng J."/>
            <person name="Li H."/>
            <person name="Fang K."/>
            <person name="Wang S."/>
            <person name="He J."/>
            <person name="Zhou D."/>
            <person name="Weng S."/>
            <person name="Chi M."/>
            <person name="Gu Z."/>
            <person name="He J."/>
            <person name="Li F."/>
            <person name="Wang M."/>
        </authorList>
    </citation>
    <scope>NUCLEOTIDE SEQUENCE [LARGE SCALE GENOMIC DNA]</scope>
    <source>
        <strain evidence="2">ZL_2023a</strain>
    </source>
</reference>
<dbReference type="GO" id="GO:0046033">
    <property type="term" value="P:AMP metabolic process"/>
    <property type="evidence" value="ECO:0007669"/>
    <property type="project" value="TreeGrafter"/>
</dbReference>
<keyword evidence="3" id="KW-1185">Reference proteome</keyword>
<comment type="similarity">
    <text evidence="1">Belongs to the metallo-dependent hydrolases superfamily. Adenosine and AMP deaminases family.</text>
</comment>
<evidence type="ECO:0008006" key="4">
    <source>
        <dbReference type="Google" id="ProtNLM"/>
    </source>
</evidence>
<dbReference type="Pfam" id="PF19326">
    <property type="entry name" value="AMP_deaminase"/>
    <property type="match status" value="1"/>
</dbReference>
<gene>
    <name evidence="2" type="ORF">OTU49_017195</name>
</gene>
<dbReference type="PANTHER" id="PTHR11359">
    <property type="entry name" value="AMP DEAMINASE"/>
    <property type="match status" value="1"/>
</dbReference>
<comment type="caution">
    <text evidence="2">The sequence shown here is derived from an EMBL/GenBank/DDBJ whole genome shotgun (WGS) entry which is preliminary data.</text>
</comment>
<organism evidence="2 3">
    <name type="scientific">Cherax quadricarinatus</name>
    <name type="common">Australian red claw crayfish</name>
    <dbReference type="NCBI Taxonomy" id="27406"/>
    <lineage>
        <taxon>Eukaryota</taxon>
        <taxon>Metazoa</taxon>
        <taxon>Ecdysozoa</taxon>
        <taxon>Arthropoda</taxon>
        <taxon>Crustacea</taxon>
        <taxon>Multicrustacea</taxon>
        <taxon>Malacostraca</taxon>
        <taxon>Eumalacostraca</taxon>
        <taxon>Eucarida</taxon>
        <taxon>Decapoda</taxon>
        <taxon>Pleocyemata</taxon>
        <taxon>Astacidea</taxon>
        <taxon>Parastacoidea</taxon>
        <taxon>Parastacidae</taxon>
        <taxon>Cherax</taxon>
    </lineage>
</organism>
<dbReference type="PANTHER" id="PTHR11359:SF0">
    <property type="entry name" value="AMP DEAMINASE"/>
    <property type="match status" value="1"/>
</dbReference>
<dbReference type="EMBL" id="JARKIK010000018">
    <property type="protein sequence ID" value="KAK8745949.1"/>
    <property type="molecule type" value="Genomic_DNA"/>
</dbReference>
<proteinExistence type="inferred from homology"/>
<evidence type="ECO:0000313" key="2">
    <source>
        <dbReference type="EMBL" id="KAK8745949.1"/>
    </source>
</evidence>
<accession>A0AAW0Y6Z8</accession>
<dbReference type="GO" id="GO:0003876">
    <property type="term" value="F:AMP deaminase activity"/>
    <property type="evidence" value="ECO:0007669"/>
    <property type="project" value="InterPro"/>
</dbReference>